<evidence type="ECO:0000313" key="1">
    <source>
        <dbReference type="EMBL" id="KAJ8675262.1"/>
    </source>
</evidence>
<reference evidence="1" key="1">
    <citation type="submission" date="2023-04" db="EMBL/GenBank/DDBJ databases">
        <title>A chromosome-level genome assembly of the parasitoid wasp Eretmocerus hayati.</title>
        <authorList>
            <person name="Zhong Y."/>
            <person name="Liu S."/>
            <person name="Liu Y."/>
        </authorList>
    </citation>
    <scope>NUCLEOTIDE SEQUENCE</scope>
    <source>
        <strain evidence="1">ZJU_SS_LIU_2023</strain>
    </source>
</reference>
<dbReference type="Proteomes" id="UP001239111">
    <property type="component" value="Chromosome 2"/>
</dbReference>
<keyword evidence="2" id="KW-1185">Reference proteome</keyword>
<proteinExistence type="predicted"/>
<gene>
    <name evidence="1" type="ORF">QAD02_011048</name>
</gene>
<dbReference type="EMBL" id="CM056742">
    <property type="protein sequence ID" value="KAJ8675262.1"/>
    <property type="molecule type" value="Genomic_DNA"/>
</dbReference>
<comment type="caution">
    <text evidence="1">The sequence shown here is derived from an EMBL/GenBank/DDBJ whole genome shotgun (WGS) entry which is preliminary data.</text>
</comment>
<accession>A0ACC2NVV7</accession>
<evidence type="ECO:0000313" key="2">
    <source>
        <dbReference type="Proteomes" id="UP001239111"/>
    </source>
</evidence>
<name>A0ACC2NVV7_9HYME</name>
<protein>
    <submittedName>
        <fullName evidence="1">Uncharacterized protein</fullName>
    </submittedName>
</protein>
<sequence>MSNMINKKPIAGWLKKTDRSTWEWKLDNSCIKDDYGLLYDSVGSPCITTETLEGREIEWKLNIVHLKPNLEGESHLYSVQLSRLTFSKISTAFRLIVKRRSESKYILDSGLLHHTFYGSNHPASREITKSSIIDVVSGKLIDDNLSIICWFFCPTCHVCANADSHAKRICDSLCKLKDDDILLKIIRTSGFGDVEFRVNGKVFRAHQTLLANQSKVFTENFNKTVSNQKVIVITDIDVEVFTEILRFVYFNEVHEIEKYAKGLLAAADKYSMEGLRQICEETMSADLSCQNAVKYLEITDIYELEELKKRVVEFIVSNVEKIMGNLSFLSLKVMKSSLLFGLIQAMGKKLTEMS</sequence>
<organism evidence="1 2">
    <name type="scientific">Eretmocerus hayati</name>
    <dbReference type="NCBI Taxonomy" id="131215"/>
    <lineage>
        <taxon>Eukaryota</taxon>
        <taxon>Metazoa</taxon>
        <taxon>Ecdysozoa</taxon>
        <taxon>Arthropoda</taxon>
        <taxon>Hexapoda</taxon>
        <taxon>Insecta</taxon>
        <taxon>Pterygota</taxon>
        <taxon>Neoptera</taxon>
        <taxon>Endopterygota</taxon>
        <taxon>Hymenoptera</taxon>
        <taxon>Apocrita</taxon>
        <taxon>Proctotrupomorpha</taxon>
        <taxon>Chalcidoidea</taxon>
        <taxon>Aphelinidae</taxon>
        <taxon>Aphelininae</taxon>
        <taxon>Eretmocerus</taxon>
    </lineage>
</organism>